<comment type="caution">
    <text evidence="2">The sequence shown here is derived from an EMBL/GenBank/DDBJ whole genome shotgun (WGS) entry which is preliminary data.</text>
</comment>
<proteinExistence type="predicted"/>
<keyword evidence="1" id="KW-1133">Transmembrane helix</keyword>
<dbReference type="Proteomes" id="UP000286712">
    <property type="component" value="Unassembled WGS sequence"/>
</dbReference>
<evidence type="ECO:0000313" key="2">
    <source>
        <dbReference type="EMBL" id="RTH26355.1"/>
    </source>
</evidence>
<reference evidence="2 3" key="1">
    <citation type="journal article" date="2019" name="Extremophiles">
        <title>Biogeography of thermophiles and predominance of Thermus scotoductus in domestic water heaters.</title>
        <authorList>
            <person name="Wilpiszeski R.L."/>
            <person name="Zhang Z."/>
            <person name="House C.H."/>
        </authorList>
    </citation>
    <scope>NUCLEOTIDE SEQUENCE [LARGE SCALE GENOMIC DNA]</scope>
    <source>
        <strain evidence="2 3">27_S27</strain>
    </source>
</reference>
<name>A0A430RZ06_THESC</name>
<evidence type="ECO:0000256" key="1">
    <source>
        <dbReference type="SAM" id="Phobius"/>
    </source>
</evidence>
<keyword evidence="1" id="KW-0812">Transmembrane</keyword>
<organism evidence="2 3">
    <name type="scientific">Thermus scotoductus</name>
    <dbReference type="NCBI Taxonomy" id="37636"/>
    <lineage>
        <taxon>Bacteria</taxon>
        <taxon>Thermotogati</taxon>
        <taxon>Deinococcota</taxon>
        <taxon>Deinococci</taxon>
        <taxon>Thermales</taxon>
        <taxon>Thermaceae</taxon>
        <taxon>Thermus</taxon>
    </lineage>
</organism>
<sequence>MEVALEARYLTSSDVARRLGVSPGTVRHYGEVLRSLGFEMPKGEAPGGEEAYLWSPELAEVARVAYQMARVSKPRLSFEEAVGLILYAAEVAVPAREGSTIPVLLEGVHELQEDMRRLVATLKGLPPSVENAVQEAVRRAGEDAAHAVNEALRPLREEANRLQGEAKRLVDLVRQAQAGGWVPAAALALLFFSLILEPFVRGGPQAVLPYFAVLALGVFMGWWMSR</sequence>
<feature type="transmembrane region" description="Helical" evidence="1">
    <location>
        <begin position="208"/>
        <end position="225"/>
    </location>
</feature>
<keyword evidence="1" id="KW-0472">Membrane</keyword>
<protein>
    <submittedName>
        <fullName evidence="2">Uncharacterized protein</fullName>
    </submittedName>
</protein>
<evidence type="ECO:0000313" key="3">
    <source>
        <dbReference type="Proteomes" id="UP000286712"/>
    </source>
</evidence>
<feature type="transmembrane region" description="Helical" evidence="1">
    <location>
        <begin position="178"/>
        <end position="196"/>
    </location>
</feature>
<dbReference type="RefSeq" id="WP_172960046.1">
    <property type="nucleotide sequence ID" value="NZ_PELW01000113.1"/>
</dbReference>
<gene>
    <name evidence="2" type="ORF">CSW40_05175</name>
</gene>
<accession>A0A430RZ06</accession>
<dbReference type="AlphaFoldDB" id="A0A430RZ06"/>
<dbReference type="EMBL" id="PELW01000113">
    <property type="protein sequence ID" value="RTH26355.1"/>
    <property type="molecule type" value="Genomic_DNA"/>
</dbReference>